<dbReference type="Pfam" id="PF16586">
    <property type="entry name" value="DUF5060"/>
    <property type="match status" value="1"/>
</dbReference>
<dbReference type="HOGENOM" id="CLU_509868_0_0_9"/>
<evidence type="ECO:0000313" key="5">
    <source>
        <dbReference type="Proteomes" id="UP000008457"/>
    </source>
</evidence>
<protein>
    <recommendedName>
        <fullName evidence="6">DUF5060 domain-containing protein</fullName>
    </recommendedName>
</protein>
<keyword evidence="5" id="KW-1185">Reference proteome</keyword>
<name>F3ZY42_MAHA5</name>
<dbReference type="Pfam" id="PF13204">
    <property type="entry name" value="Apiosidase"/>
    <property type="match status" value="1"/>
</dbReference>
<reference evidence="4 5" key="2">
    <citation type="journal article" date="2011" name="Stand. Genomic Sci.">
        <title>Complete genome sequence of Mahella australiensis type strain (50-1 BON).</title>
        <authorList>
            <person name="Sikorski J."/>
            <person name="Teshima H."/>
            <person name="Nolan M."/>
            <person name="Lucas S."/>
            <person name="Hammon N."/>
            <person name="Deshpande S."/>
            <person name="Cheng J.F."/>
            <person name="Pitluck S."/>
            <person name="Liolios K."/>
            <person name="Pagani I."/>
            <person name="Ivanova N."/>
            <person name="Huntemann M."/>
            <person name="Mavromatis K."/>
            <person name="Ovchinikova G."/>
            <person name="Pati A."/>
            <person name="Tapia R."/>
            <person name="Han C."/>
            <person name="Goodwin L."/>
            <person name="Chen A."/>
            <person name="Palaniappan K."/>
            <person name="Land M."/>
            <person name="Hauser L."/>
            <person name="Ngatchou-Djao O.D."/>
            <person name="Rohde M."/>
            <person name="Pukall R."/>
            <person name="Spring S."/>
            <person name="Abt B."/>
            <person name="Goker M."/>
            <person name="Detter J.C."/>
            <person name="Woyke T."/>
            <person name="Bristow J."/>
            <person name="Markowitz V."/>
            <person name="Hugenholtz P."/>
            <person name="Eisen J.A."/>
            <person name="Kyrpides N.C."/>
            <person name="Klenk H.P."/>
            <person name="Lapidus A."/>
        </authorList>
    </citation>
    <scope>NUCLEOTIDE SEQUENCE [LARGE SCALE GENOMIC DNA]</scope>
    <source>
        <strain evidence="5">DSM 15567 / CIP 107919 / 50-1 BON</strain>
    </source>
</reference>
<dbReference type="SUPFAM" id="SSF51445">
    <property type="entry name" value="(Trans)glycosidases"/>
    <property type="match status" value="1"/>
</dbReference>
<dbReference type="Proteomes" id="UP000008457">
    <property type="component" value="Chromosome"/>
</dbReference>
<proteinExistence type="predicted"/>
<reference evidence="5" key="1">
    <citation type="submission" date="2010-11" db="EMBL/GenBank/DDBJ databases">
        <title>The complete genome of Mahella australiensis DSM 15567.</title>
        <authorList>
            <consortium name="US DOE Joint Genome Institute (JGI-PGF)"/>
            <person name="Lucas S."/>
            <person name="Copeland A."/>
            <person name="Lapidus A."/>
            <person name="Bruce D."/>
            <person name="Goodwin L."/>
            <person name="Pitluck S."/>
            <person name="Kyrpides N."/>
            <person name="Mavromatis K."/>
            <person name="Pagani I."/>
            <person name="Ivanova N."/>
            <person name="Teshima H."/>
            <person name="Brettin T."/>
            <person name="Detter J.C."/>
            <person name="Han C."/>
            <person name="Tapia R."/>
            <person name="Land M."/>
            <person name="Hauser L."/>
            <person name="Markowitz V."/>
            <person name="Cheng J.-F."/>
            <person name="Hugenholtz P."/>
            <person name="Woyke T."/>
            <person name="Wu D."/>
            <person name="Spring S."/>
            <person name="Pukall R."/>
            <person name="Steenblock K."/>
            <person name="Schneider S."/>
            <person name="Klenk H.-P."/>
            <person name="Eisen J.A."/>
        </authorList>
    </citation>
    <scope>NUCLEOTIDE SEQUENCE [LARGE SCALE GENOMIC DNA]</scope>
    <source>
        <strain evidence="5">DSM 15567 / CIP 107919 / 50-1 BON</strain>
    </source>
</reference>
<dbReference type="STRING" id="697281.Mahau_2593"/>
<dbReference type="Gene3D" id="2.60.40.3950">
    <property type="match status" value="1"/>
</dbReference>
<organism evidence="4 5">
    <name type="scientific">Mahella australiensis (strain DSM 15567 / CIP 107919 / 50-1 BON)</name>
    <dbReference type="NCBI Taxonomy" id="697281"/>
    <lineage>
        <taxon>Bacteria</taxon>
        <taxon>Bacillati</taxon>
        <taxon>Bacillota</taxon>
        <taxon>Clostridia</taxon>
        <taxon>Thermoanaerobacterales</taxon>
        <taxon>Thermoanaerobacterales Family IV. Incertae Sedis</taxon>
        <taxon>Mahella</taxon>
    </lineage>
</organism>
<dbReference type="Pfam" id="PF18310">
    <property type="entry name" value="DUF5605"/>
    <property type="match status" value="1"/>
</dbReference>
<dbReference type="Gene3D" id="3.20.20.80">
    <property type="entry name" value="Glycosidases"/>
    <property type="match status" value="1"/>
</dbReference>
<dbReference type="PANTHER" id="PTHR37836:SF2">
    <property type="entry name" value="DUF4038 DOMAIN-CONTAINING PROTEIN"/>
    <property type="match status" value="1"/>
</dbReference>
<dbReference type="KEGG" id="mas:Mahau_2593"/>
<evidence type="ECO:0000313" key="4">
    <source>
        <dbReference type="EMBL" id="AEE97738.1"/>
    </source>
</evidence>
<dbReference type="AlphaFoldDB" id="F3ZY42"/>
<evidence type="ECO:0000259" key="2">
    <source>
        <dbReference type="Pfam" id="PF16586"/>
    </source>
</evidence>
<feature type="domain" description="Apiosidase-like catalytic" evidence="1">
    <location>
        <begin position="97"/>
        <end position="351"/>
    </location>
</feature>
<dbReference type="InterPro" id="IPR013783">
    <property type="entry name" value="Ig-like_fold"/>
</dbReference>
<dbReference type="InterPro" id="IPR041239">
    <property type="entry name" value="DUF5605"/>
</dbReference>
<dbReference type="InterPro" id="IPR025277">
    <property type="entry name" value="Apiosidase-like_cat_dom"/>
</dbReference>
<dbReference type="EMBL" id="CP002360">
    <property type="protein sequence ID" value="AEE97738.1"/>
    <property type="molecule type" value="Genomic_DNA"/>
</dbReference>
<dbReference type="RefSeq" id="WP_013782161.1">
    <property type="nucleotide sequence ID" value="NC_015520.1"/>
</dbReference>
<feature type="domain" description="DUF5060" evidence="2">
    <location>
        <begin position="3"/>
        <end position="69"/>
    </location>
</feature>
<gene>
    <name evidence="4" type="ordered locus">Mahau_2593</name>
</gene>
<sequence length="477" mass="55702">MMTERWGIFELTLNGPQTGNPFVDVTFGALFKHQNRVIHTDGFYDGDGIYKVRFMPDKEGTWAYSTFSNCSELDGMIGEFECIMPSAQNHGPVRVKDEYHFAYEDGTPYLPFGTTCYAWIHQGDEMEEKTLATLADAPFNKMRMCVFPKHYDYNTNEPVYYPFEGSLEEGWDFTRFNVEFFRHMEKRIGELLALGIEADLILFHPYDRWGYSTMDCESDERYLRYITARLSAYRNIWWSMANEYDLMQAKNLMDWDRFFKLIQQCDPYQHLRSVHNCHTFYDHGKPWVTHCSIQHSDLTKVTEWHKLYKKPVVVDECCYEGNIAHNWGNITAQEMVHRIWEGTIRGGYVGHGETYVDPNDILWWSKGGILHGQSPERLSFLRQLLEQSPQDLMPIDIGYSYDVLYALSKNDEYFLAYCGSGQSAYKDIALSDQSSYTIEVIDAWDMTVTPLDGVFRGKCRVKLPAKPYIGLRIRKVE</sequence>
<dbReference type="OrthoDB" id="127163at2"/>
<feature type="domain" description="DUF5605" evidence="3">
    <location>
        <begin position="408"/>
        <end position="474"/>
    </location>
</feature>
<dbReference type="PANTHER" id="PTHR37836">
    <property type="entry name" value="LMO1036 PROTEIN"/>
    <property type="match status" value="1"/>
</dbReference>
<dbReference type="InterPro" id="IPR017853">
    <property type="entry name" value="GH"/>
</dbReference>
<dbReference type="eggNOG" id="COG5512">
    <property type="taxonomic scope" value="Bacteria"/>
</dbReference>
<evidence type="ECO:0000259" key="3">
    <source>
        <dbReference type="Pfam" id="PF18310"/>
    </source>
</evidence>
<evidence type="ECO:0000259" key="1">
    <source>
        <dbReference type="Pfam" id="PF13204"/>
    </source>
</evidence>
<dbReference type="InterPro" id="IPR032260">
    <property type="entry name" value="DUF5060"/>
</dbReference>
<evidence type="ECO:0008006" key="6">
    <source>
        <dbReference type="Google" id="ProtNLM"/>
    </source>
</evidence>
<dbReference type="Gene3D" id="2.60.40.10">
    <property type="entry name" value="Immunoglobulins"/>
    <property type="match status" value="1"/>
</dbReference>
<accession>F3ZY42</accession>